<dbReference type="InterPro" id="IPR011798">
    <property type="entry name" value="APS_reductase"/>
</dbReference>
<feature type="binding site" evidence="14">
    <location>
        <position position="147"/>
    </location>
    <ligand>
        <name>[4Fe-4S] cluster</name>
        <dbReference type="ChEBI" id="CHEBI:49883"/>
    </ligand>
</feature>
<dbReference type="InterPro" id="IPR014729">
    <property type="entry name" value="Rossmann-like_a/b/a_fold"/>
</dbReference>
<dbReference type="NCBIfam" id="NF002537">
    <property type="entry name" value="PRK02090.1"/>
    <property type="match status" value="1"/>
</dbReference>
<comment type="cofactor">
    <cofactor evidence="14">
        <name>[4Fe-4S] cluster</name>
        <dbReference type="ChEBI" id="CHEBI:49883"/>
    </cofactor>
    <text evidence="14">Binds 1 [4Fe-4S] cluster per subunit.</text>
</comment>
<evidence type="ECO:0000256" key="13">
    <source>
        <dbReference type="ARBA" id="ARBA00048441"/>
    </source>
</evidence>
<keyword evidence="2 14" id="KW-0963">Cytoplasm</keyword>
<feature type="active site" description="Nucleophile; cysteine thiosulfonate intermediate" evidence="14">
    <location>
        <position position="257"/>
    </location>
</feature>
<evidence type="ECO:0000256" key="6">
    <source>
        <dbReference type="ARBA" id="ARBA00023014"/>
    </source>
</evidence>
<dbReference type="EC" id="1.8.4.10" evidence="9 14"/>
<proteinExistence type="inferred from homology"/>
<feature type="domain" description="Phosphoadenosine phosphosulphate reductase" evidence="15">
    <location>
        <begin position="62"/>
        <end position="236"/>
    </location>
</feature>
<evidence type="ECO:0000313" key="16">
    <source>
        <dbReference type="EMBL" id="SEJ33635.1"/>
    </source>
</evidence>
<gene>
    <name evidence="14" type="primary">cysH</name>
    <name evidence="16" type="ORF">SAMN05192553_103318</name>
</gene>
<name>A0A1H6YA31_9BACT</name>
<evidence type="ECO:0000256" key="5">
    <source>
        <dbReference type="ARBA" id="ARBA00023004"/>
    </source>
</evidence>
<evidence type="ECO:0000256" key="8">
    <source>
        <dbReference type="ARBA" id="ARBA00024327"/>
    </source>
</evidence>
<comment type="similarity">
    <text evidence="1 14">Belongs to the PAPS reductase family. CysH subfamily.</text>
</comment>
<dbReference type="EMBL" id="FNZH01000003">
    <property type="protein sequence ID" value="SEJ33635.1"/>
    <property type="molecule type" value="Genomic_DNA"/>
</dbReference>
<dbReference type="InterPro" id="IPR002500">
    <property type="entry name" value="PAPS_reduct_dom"/>
</dbReference>
<dbReference type="PANTHER" id="PTHR46482">
    <property type="entry name" value="5'-ADENYLYLSULFATE REDUCTASE 3, CHLOROPLASTIC"/>
    <property type="match status" value="1"/>
</dbReference>
<keyword evidence="17" id="KW-1185">Reference proteome</keyword>
<keyword evidence="6 14" id="KW-0411">Iron-sulfur</keyword>
<feature type="binding site" evidence="14">
    <location>
        <position position="148"/>
    </location>
    <ligand>
        <name>[4Fe-4S] cluster</name>
        <dbReference type="ChEBI" id="CHEBI:49883"/>
    </ligand>
</feature>
<sequence>MYFCTCAVGQEADRSAKGKEPLTKNRNTMIDATEIEELSRRIEKLSPGDGLALLTDLFPGEVVFSTSLGQEDQVITEIIAKHKLPVKIFTLDTGRLFYETYDLLEKTVGKYGVTIQPYYPETDAVQNLVQENGINGFYRSVEKRKACCYVRKVEPLRRALKGNRVWVTGLRAGQSSNRQRMPLLEWDEGNQILKYNPLLRWSMDQMLDYIKEHKIPYNPLHDKGFVSIGCAPCTRAIVPGEDPRAGRWWWEASHKECGLHEPGQLTKNA</sequence>
<comment type="catalytic activity">
    <reaction evidence="13 14">
        <text>[thioredoxin]-disulfide + sulfite + AMP + 2 H(+) = adenosine 5'-phosphosulfate + [thioredoxin]-dithiol</text>
        <dbReference type="Rhea" id="RHEA:21976"/>
        <dbReference type="Rhea" id="RHEA-COMP:10698"/>
        <dbReference type="Rhea" id="RHEA-COMP:10700"/>
        <dbReference type="ChEBI" id="CHEBI:15378"/>
        <dbReference type="ChEBI" id="CHEBI:17359"/>
        <dbReference type="ChEBI" id="CHEBI:29950"/>
        <dbReference type="ChEBI" id="CHEBI:50058"/>
        <dbReference type="ChEBI" id="CHEBI:58243"/>
        <dbReference type="ChEBI" id="CHEBI:456215"/>
        <dbReference type="EC" id="1.8.4.10"/>
    </reaction>
</comment>
<evidence type="ECO:0000256" key="9">
    <source>
        <dbReference type="ARBA" id="ARBA00024386"/>
    </source>
</evidence>
<dbReference type="GO" id="GO:0070814">
    <property type="term" value="P:hydrogen sulfide biosynthetic process"/>
    <property type="evidence" value="ECO:0007669"/>
    <property type="project" value="UniProtKB-UniRule"/>
</dbReference>
<comment type="subcellular location">
    <subcellularLocation>
        <location evidence="14">Cytoplasm</location>
    </subcellularLocation>
</comment>
<dbReference type="InterPro" id="IPR004511">
    <property type="entry name" value="PAPS/APS_Rdtase"/>
</dbReference>
<keyword evidence="4 14" id="KW-0560">Oxidoreductase</keyword>
<dbReference type="GO" id="GO:0004604">
    <property type="term" value="F:phosphoadenylyl-sulfate reductase (thioredoxin) activity"/>
    <property type="evidence" value="ECO:0007669"/>
    <property type="project" value="UniProtKB-UniRule"/>
</dbReference>
<organism evidence="16 17">
    <name type="scientific">Cyclobacterium xiamenense</name>
    <dbReference type="NCBI Taxonomy" id="1297121"/>
    <lineage>
        <taxon>Bacteria</taxon>
        <taxon>Pseudomonadati</taxon>
        <taxon>Bacteroidota</taxon>
        <taxon>Cytophagia</taxon>
        <taxon>Cytophagales</taxon>
        <taxon>Cyclobacteriaceae</taxon>
        <taxon>Cyclobacterium</taxon>
    </lineage>
</organism>
<dbReference type="PIRSF" id="PIRSF000857">
    <property type="entry name" value="PAPS_reductase"/>
    <property type="match status" value="1"/>
</dbReference>
<dbReference type="HAMAP" id="MF_00063">
    <property type="entry name" value="CysH"/>
    <property type="match status" value="1"/>
</dbReference>
<evidence type="ECO:0000256" key="1">
    <source>
        <dbReference type="ARBA" id="ARBA00009732"/>
    </source>
</evidence>
<dbReference type="SUPFAM" id="SSF52402">
    <property type="entry name" value="Adenine nucleotide alpha hydrolases-like"/>
    <property type="match status" value="1"/>
</dbReference>
<dbReference type="Proteomes" id="UP000199403">
    <property type="component" value="Unassembled WGS sequence"/>
</dbReference>
<dbReference type="Gene3D" id="3.40.50.620">
    <property type="entry name" value="HUPs"/>
    <property type="match status" value="1"/>
</dbReference>
<dbReference type="GO" id="GO:0019344">
    <property type="term" value="P:cysteine biosynthetic process"/>
    <property type="evidence" value="ECO:0007669"/>
    <property type="project" value="InterPro"/>
</dbReference>
<keyword evidence="5 14" id="KW-0408">Iron</keyword>
<dbReference type="PANTHER" id="PTHR46482:SF9">
    <property type="entry name" value="5'-ADENYLYLSULFATE REDUCTASE 1, CHLOROPLASTIC"/>
    <property type="match status" value="1"/>
</dbReference>
<evidence type="ECO:0000256" key="10">
    <source>
        <dbReference type="ARBA" id="ARBA00029514"/>
    </source>
</evidence>
<dbReference type="GO" id="GO:0051539">
    <property type="term" value="F:4 iron, 4 sulfur cluster binding"/>
    <property type="evidence" value="ECO:0007669"/>
    <property type="project" value="UniProtKB-UniRule"/>
</dbReference>
<evidence type="ECO:0000256" key="3">
    <source>
        <dbReference type="ARBA" id="ARBA00022723"/>
    </source>
</evidence>
<evidence type="ECO:0000256" key="12">
    <source>
        <dbReference type="ARBA" id="ARBA00032041"/>
    </source>
</evidence>
<accession>A0A1H6YA31</accession>
<dbReference type="Pfam" id="PF01507">
    <property type="entry name" value="PAPS_reduct"/>
    <property type="match status" value="1"/>
</dbReference>
<comment type="function">
    <text evidence="7 14">Catalyzes the formation of sulfite from adenosine 5'-phosphosulfate (APS) using thioredoxin as an electron donor.</text>
</comment>
<evidence type="ECO:0000256" key="14">
    <source>
        <dbReference type="HAMAP-Rule" id="MF_00063"/>
    </source>
</evidence>
<feature type="binding site" evidence="14">
    <location>
        <position position="230"/>
    </location>
    <ligand>
        <name>[4Fe-4S] cluster</name>
        <dbReference type="ChEBI" id="CHEBI:49883"/>
    </ligand>
</feature>
<dbReference type="NCBIfam" id="TIGR02055">
    <property type="entry name" value="APS_reductase"/>
    <property type="match status" value="1"/>
</dbReference>
<dbReference type="GO" id="GO:0005737">
    <property type="term" value="C:cytoplasm"/>
    <property type="evidence" value="ECO:0007669"/>
    <property type="project" value="UniProtKB-SubCell"/>
</dbReference>
<comment type="pathway">
    <text evidence="8 14">Sulfur metabolism; hydrogen sulfide biosynthesis; sulfite from sulfate.</text>
</comment>
<dbReference type="NCBIfam" id="TIGR00434">
    <property type="entry name" value="cysH"/>
    <property type="match status" value="1"/>
</dbReference>
<keyword evidence="3 14" id="KW-0479">Metal-binding</keyword>
<evidence type="ECO:0000259" key="15">
    <source>
        <dbReference type="Pfam" id="PF01507"/>
    </source>
</evidence>
<reference evidence="17" key="1">
    <citation type="submission" date="2016-10" db="EMBL/GenBank/DDBJ databases">
        <authorList>
            <person name="Varghese N."/>
            <person name="Submissions S."/>
        </authorList>
    </citation>
    <scope>NUCLEOTIDE SEQUENCE [LARGE SCALE GENOMIC DNA]</scope>
    <source>
        <strain evidence="17">IBRC-M 10761</strain>
    </source>
</reference>
<evidence type="ECO:0000256" key="2">
    <source>
        <dbReference type="ARBA" id="ARBA00022490"/>
    </source>
</evidence>
<dbReference type="STRING" id="1416801.SAMN05192553_103318"/>
<evidence type="ECO:0000256" key="4">
    <source>
        <dbReference type="ARBA" id="ARBA00023002"/>
    </source>
</evidence>
<evidence type="ECO:0000256" key="11">
    <source>
        <dbReference type="ARBA" id="ARBA00030894"/>
    </source>
</evidence>
<dbReference type="AlphaFoldDB" id="A0A1H6YA31"/>
<evidence type="ECO:0000256" key="7">
    <source>
        <dbReference type="ARBA" id="ARBA00024298"/>
    </source>
</evidence>
<dbReference type="GO" id="GO:0043866">
    <property type="term" value="F:adenylyl-sulfate reductase (thioredoxin) activity"/>
    <property type="evidence" value="ECO:0007669"/>
    <property type="project" value="UniProtKB-EC"/>
</dbReference>
<dbReference type="GO" id="GO:0046872">
    <property type="term" value="F:metal ion binding"/>
    <property type="evidence" value="ECO:0007669"/>
    <property type="project" value="UniProtKB-KW"/>
</dbReference>
<protein>
    <recommendedName>
        <fullName evidence="10 14">Adenosine 5'-phosphosulfate reductase</fullName>
        <shortName evidence="14">APS reductase</shortName>
        <ecNumber evidence="9 14">1.8.4.10</ecNumber>
    </recommendedName>
    <alternativeName>
        <fullName evidence="12 14">5'-adenylylsulfate reductase</fullName>
    </alternativeName>
    <alternativeName>
        <fullName evidence="11 14">Thioredoxin-dependent 5'-adenylylsulfate reductase</fullName>
    </alternativeName>
</protein>
<dbReference type="GO" id="GO:0019379">
    <property type="term" value="P:sulfate assimilation, phosphoadenylyl sulfate reduction by phosphoadenylyl-sulfate reductase (thioredoxin)"/>
    <property type="evidence" value="ECO:0007669"/>
    <property type="project" value="UniProtKB-UniRule"/>
</dbReference>
<feature type="binding site" evidence="14">
    <location>
        <position position="233"/>
    </location>
    <ligand>
        <name>[4Fe-4S] cluster</name>
        <dbReference type="ChEBI" id="CHEBI:49883"/>
    </ligand>
</feature>
<evidence type="ECO:0000313" key="17">
    <source>
        <dbReference type="Proteomes" id="UP000199403"/>
    </source>
</evidence>
<dbReference type="CDD" id="cd23945">
    <property type="entry name" value="PAPS_reductase"/>
    <property type="match status" value="1"/>
</dbReference>